<evidence type="ECO:0000256" key="3">
    <source>
        <dbReference type="ARBA" id="ARBA00023125"/>
    </source>
</evidence>
<dbReference type="Gene3D" id="1.10.150.130">
    <property type="match status" value="1"/>
</dbReference>
<dbReference type="PROSITE" id="PS51900">
    <property type="entry name" value="CB"/>
    <property type="match status" value="1"/>
</dbReference>
<dbReference type="InterPro" id="IPR044068">
    <property type="entry name" value="CB"/>
</dbReference>
<evidence type="ECO:0000259" key="7">
    <source>
        <dbReference type="PROSITE" id="PS51900"/>
    </source>
</evidence>
<evidence type="ECO:0000256" key="4">
    <source>
        <dbReference type="ARBA" id="ARBA00023172"/>
    </source>
</evidence>
<comment type="caution">
    <text evidence="8">The sequence shown here is derived from an EMBL/GenBank/DDBJ whole genome shotgun (WGS) entry which is preliminary data.</text>
</comment>
<accession>A0A356LBF4</accession>
<keyword evidence="2" id="KW-0229">DNA integration</keyword>
<dbReference type="GO" id="GO:0003677">
    <property type="term" value="F:DNA binding"/>
    <property type="evidence" value="ECO:0007669"/>
    <property type="project" value="UniProtKB-UniRule"/>
</dbReference>
<dbReference type="PROSITE" id="PS51898">
    <property type="entry name" value="TYR_RECOMBINASE"/>
    <property type="match status" value="1"/>
</dbReference>
<dbReference type="Pfam" id="PF00589">
    <property type="entry name" value="Phage_integrase"/>
    <property type="match status" value="1"/>
</dbReference>
<name>A0A356LBF4_9BURK</name>
<evidence type="ECO:0000256" key="2">
    <source>
        <dbReference type="ARBA" id="ARBA00022908"/>
    </source>
</evidence>
<dbReference type="EMBL" id="DOEK01000003">
    <property type="protein sequence ID" value="HBP27891.1"/>
    <property type="molecule type" value="Genomic_DNA"/>
</dbReference>
<dbReference type="Gene3D" id="1.10.443.10">
    <property type="entry name" value="Intergrase catalytic core"/>
    <property type="match status" value="1"/>
</dbReference>
<dbReference type="PANTHER" id="PTHR30349">
    <property type="entry name" value="PHAGE INTEGRASE-RELATED"/>
    <property type="match status" value="1"/>
</dbReference>
<reference evidence="8 9" key="1">
    <citation type="journal article" date="2018" name="Nat. Biotechnol.">
        <title>A standardized bacterial taxonomy based on genome phylogeny substantially revises the tree of life.</title>
        <authorList>
            <person name="Parks D.H."/>
            <person name="Chuvochina M."/>
            <person name="Waite D.W."/>
            <person name="Rinke C."/>
            <person name="Skarshewski A."/>
            <person name="Chaumeil P.A."/>
            <person name="Hugenholtz P."/>
        </authorList>
    </citation>
    <scope>NUCLEOTIDE SEQUENCE [LARGE SCALE GENOMIC DNA]</scope>
    <source>
        <strain evidence="8">UBA10707</strain>
    </source>
</reference>
<evidence type="ECO:0000259" key="6">
    <source>
        <dbReference type="PROSITE" id="PS51898"/>
    </source>
</evidence>
<dbReference type="InterPro" id="IPR050090">
    <property type="entry name" value="Tyrosine_recombinase_XerCD"/>
</dbReference>
<dbReference type="AlphaFoldDB" id="A0A356LBF4"/>
<dbReference type="PANTHER" id="PTHR30349:SF41">
    <property type="entry name" value="INTEGRASE_RECOMBINASE PROTEIN MJ0367-RELATED"/>
    <property type="match status" value="1"/>
</dbReference>
<keyword evidence="4" id="KW-0233">DNA recombination</keyword>
<keyword evidence="3 5" id="KW-0238">DNA-binding</keyword>
<protein>
    <submittedName>
        <fullName evidence="8">Integrase</fullName>
    </submittedName>
</protein>
<dbReference type="InterPro" id="IPR011010">
    <property type="entry name" value="DNA_brk_join_enz"/>
</dbReference>
<gene>
    <name evidence="8" type="ORF">DD666_00565</name>
</gene>
<dbReference type="InterPro" id="IPR002104">
    <property type="entry name" value="Integrase_catalytic"/>
</dbReference>
<dbReference type="InterPro" id="IPR010998">
    <property type="entry name" value="Integrase_recombinase_N"/>
</dbReference>
<proteinExistence type="inferred from homology"/>
<sequence>MRKRTKDRHLPKCVYNKNGAFYYVKNNKWKRIGSTLAEALREYAALVEPDANSFPALVDTALPYILKGRADSTKKQYTRCADRAKEVFSEFRPDQITHGHIVRLMDAHSAAVSNRLLTVLKLIFQYAMDRELVLSNPALSVQRKETTSRDRLIADWEYDAVYNACPPWLQIIMDLCYLTGQRIGDILKIERKDLLDDGIFFEQEKTGKRLIVGWTPELRAVVERAKAEHGKVAAFNLLLPARGGAKRQYTTVWQQFSNAAARANVPDFRIHDLRAMSGTDAEIQGMDPTKLLGHTDRRTTQIYLRDKTVKVVQGPRKKAV</sequence>
<dbReference type="Proteomes" id="UP000264036">
    <property type="component" value="Unassembled WGS sequence"/>
</dbReference>
<dbReference type="GO" id="GO:0006310">
    <property type="term" value="P:DNA recombination"/>
    <property type="evidence" value="ECO:0007669"/>
    <property type="project" value="UniProtKB-KW"/>
</dbReference>
<comment type="similarity">
    <text evidence="1">Belongs to the 'phage' integrase family.</text>
</comment>
<dbReference type="GO" id="GO:0015074">
    <property type="term" value="P:DNA integration"/>
    <property type="evidence" value="ECO:0007669"/>
    <property type="project" value="UniProtKB-KW"/>
</dbReference>
<dbReference type="SUPFAM" id="SSF56349">
    <property type="entry name" value="DNA breaking-rejoining enzymes"/>
    <property type="match status" value="1"/>
</dbReference>
<evidence type="ECO:0000256" key="1">
    <source>
        <dbReference type="ARBA" id="ARBA00008857"/>
    </source>
</evidence>
<organism evidence="8 9">
    <name type="scientific">Advenella kashmirensis</name>
    <dbReference type="NCBI Taxonomy" id="310575"/>
    <lineage>
        <taxon>Bacteria</taxon>
        <taxon>Pseudomonadati</taxon>
        <taxon>Pseudomonadota</taxon>
        <taxon>Betaproteobacteria</taxon>
        <taxon>Burkholderiales</taxon>
        <taxon>Alcaligenaceae</taxon>
    </lineage>
</organism>
<evidence type="ECO:0000256" key="5">
    <source>
        <dbReference type="PROSITE-ProRule" id="PRU01248"/>
    </source>
</evidence>
<evidence type="ECO:0000313" key="8">
    <source>
        <dbReference type="EMBL" id="HBP27891.1"/>
    </source>
</evidence>
<dbReference type="InterPro" id="IPR013762">
    <property type="entry name" value="Integrase-like_cat_sf"/>
</dbReference>
<feature type="domain" description="Tyr recombinase" evidence="6">
    <location>
        <begin position="147"/>
        <end position="320"/>
    </location>
</feature>
<evidence type="ECO:0000313" key="9">
    <source>
        <dbReference type="Proteomes" id="UP000264036"/>
    </source>
</evidence>
<feature type="domain" description="Core-binding (CB)" evidence="7">
    <location>
        <begin position="34"/>
        <end position="128"/>
    </location>
</feature>